<keyword evidence="1" id="KW-1133">Transmembrane helix</keyword>
<organism evidence="2 3">
    <name type="scientific">Rickenella mellea</name>
    <dbReference type="NCBI Taxonomy" id="50990"/>
    <lineage>
        <taxon>Eukaryota</taxon>
        <taxon>Fungi</taxon>
        <taxon>Dikarya</taxon>
        <taxon>Basidiomycota</taxon>
        <taxon>Agaricomycotina</taxon>
        <taxon>Agaricomycetes</taxon>
        <taxon>Hymenochaetales</taxon>
        <taxon>Rickenellaceae</taxon>
        <taxon>Rickenella</taxon>
    </lineage>
</organism>
<dbReference type="Proteomes" id="UP000294933">
    <property type="component" value="Unassembled WGS sequence"/>
</dbReference>
<feature type="transmembrane region" description="Helical" evidence="1">
    <location>
        <begin position="57"/>
        <end position="78"/>
    </location>
</feature>
<evidence type="ECO:0000313" key="3">
    <source>
        <dbReference type="Proteomes" id="UP000294933"/>
    </source>
</evidence>
<dbReference type="VEuPathDB" id="FungiDB:BD410DRAFT_800975"/>
<keyword evidence="3" id="KW-1185">Reference proteome</keyword>
<feature type="transmembrane region" description="Helical" evidence="1">
    <location>
        <begin position="137"/>
        <end position="154"/>
    </location>
</feature>
<dbReference type="OrthoDB" id="3223377at2759"/>
<accession>A0A4Y7QD25</accession>
<dbReference type="PANTHER" id="PTHR40465">
    <property type="entry name" value="CHROMOSOME 1, WHOLE GENOME SHOTGUN SEQUENCE"/>
    <property type="match status" value="1"/>
</dbReference>
<dbReference type="PANTHER" id="PTHR40465:SF1">
    <property type="entry name" value="DUF6534 DOMAIN-CONTAINING PROTEIN"/>
    <property type="match status" value="1"/>
</dbReference>
<keyword evidence="1" id="KW-0472">Membrane</keyword>
<name>A0A4Y7QD25_9AGAM</name>
<proteinExistence type="predicted"/>
<protein>
    <submittedName>
        <fullName evidence="2">Uncharacterized protein</fullName>
    </submittedName>
</protein>
<keyword evidence="1" id="KW-0812">Transmembrane</keyword>
<reference evidence="2 3" key="1">
    <citation type="submission" date="2018-06" db="EMBL/GenBank/DDBJ databases">
        <title>A transcriptomic atlas of mushroom development highlights an independent origin of complex multicellularity.</title>
        <authorList>
            <consortium name="DOE Joint Genome Institute"/>
            <person name="Krizsan K."/>
            <person name="Almasi E."/>
            <person name="Merenyi Z."/>
            <person name="Sahu N."/>
            <person name="Viragh M."/>
            <person name="Koszo T."/>
            <person name="Mondo S."/>
            <person name="Kiss B."/>
            <person name="Balint B."/>
            <person name="Kues U."/>
            <person name="Barry K."/>
            <person name="Hegedus J.C."/>
            <person name="Henrissat B."/>
            <person name="Johnson J."/>
            <person name="Lipzen A."/>
            <person name="Ohm R."/>
            <person name="Nagy I."/>
            <person name="Pangilinan J."/>
            <person name="Yan J."/>
            <person name="Xiong Y."/>
            <person name="Grigoriev I.V."/>
            <person name="Hibbett D.S."/>
            <person name="Nagy L.G."/>
        </authorList>
    </citation>
    <scope>NUCLEOTIDE SEQUENCE [LARGE SCALE GENOMIC DNA]</scope>
    <source>
        <strain evidence="2 3">SZMC22713</strain>
    </source>
</reference>
<dbReference type="AlphaFoldDB" id="A0A4Y7QD25"/>
<sequence>MSGTSSALPSLDNTFGATFIGLLIAVGSDFLLWFTSKALTVFQVCYHYYQTYPKDRGVTRILVASLCISSILNTFHIISVAQAIYGYLITNFGHTEALAIATWGIIRVQLHVAVNCLIAAIVQVFFAYRVWKLSGQNWYLAATITLLAGVQLVRKCDYLYDNLRTTRCLKRRSGMVI</sequence>
<feature type="transmembrane region" description="Helical" evidence="1">
    <location>
        <begin position="84"/>
        <end position="105"/>
    </location>
</feature>
<evidence type="ECO:0000256" key="1">
    <source>
        <dbReference type="SAM" id="Phobius"/>
    </source>
</evidence>
<dbReference type="EMBL" id="ML170163">
    <property type="protein sequence ID" value="TDL25583.1"/>
    <property type="molecule type" value="Genomic_DNA"/>
</dbReference>
<gene>
    <name evidence="2" type="ORF">BD410DRAFT_800975</name>
</gene>
<feature type="transmembrane region" description="Helical" evidence="1">
    <location>
        <begin position="15"/>
        <end position="36"/>
    </location>
</feature>
<evidence type="ECO:0000313" key="2">
    <source>
        <dbReference type="EMBL" id="TDL25583.1"/>
    </source>
</evidence>
<feature type="transmembrane region" description="Helical" evidence="1">
    <location>
        <begin position="112"/>
        <end position="131"/>
    </location>
</feature>